<dbReference type="Proteomes" id="UP000792457">
    <property type="component" value="Unassembled WGS sequence"/>
</dbReference>
<name>A0A8K0P3V4_LADFU</name>
<keyword evidence="3" id="KW-1185">Reference proteome</keyword>
<evidence type="ECO:0000256" key="1">
    <source>
        <dbReference type="SAM" id="MobiDB-lite"/>
    </source>
</evidence>
<reference evidence="2" key="2">
    <citation type="submission" date="2017-10" db="EMBL/GenBank/DDBJ databases">
        <title>Ladona fulva Genome sequencing and assembly.</title>
        <authorList>
            <person name="Murali S."/>
            <person name="Richards S."/>
            <person name="Bandaranaike D."/>
            <person name="Bellair M."/>
            <person name="Blankenburg K."/>
            <person name="Chao H."/>
            <person name="Dinh H."/>
            <person name="Doddapaneni H."/>
            <person name="Dugan-Rocha S."/>
            <person name="Elkadiri S."/>
            <person name="Gnanaolivu R."/>
            <person name="Hernandez B."/>
            <person name="Skinner E."/>
            <person name="Javaid M."/>
            <person name="Lee S."/>
            <person name="Li M."/>
            <person name="Ming W."/>
            <person name="Munidasa M."/>
            <person name="Muniz J."/>
            <person name="Nguyen L."/>
            <person name="Hughes D."/>
            <person name="Osuji N."/>
            <person name="Pu L.-L."/>
            <person name="Puazo M."/>
            <person name="Qu C."/>
            <person name="Quiroz J."/>
            <person name="Raj R."/>
            <person name="Weissenberger G."/>
            <person name="Xin Y."/>
            <person name="Zou X."/>
            <person name="Han Y."/>
            <person name="Worley K."/>
            <person name="Muzny D."/>
            <person name="Gibbs R."/>
        </authorList>
    </citation>
    <scope>NUCLEOTIDE SEQUENCE</scope>
    <source>
        <strain evidence="2">Sampled in the wild</strain>
    </source>
</reference>
<comment type="caution">
    <text evidence="2">The sequence shown here is derived from an EMBL/GenBank/DDBJ whole genome shotgun (WGS) entry which is preliminary data.</text>
</comment>
<feature type="region of interest" description="Disordered" evidence="1">
    <location>
        <begin position="1"/>
        <end position="39"/>
    </location>
</feature>
<proteinExistence type="predicted"/>
<evidence type="ECO:0000313" key="3">
    <source>
        <dbReference type="Proteomes" id="UP000792457"/>
    </source>
</evidence>
<evidence type="ECO:0000313" key="2">
    <source>
        <dbReference type="EMBL" id="KAG8232701.1"/>
    </source>
</evidence>
<organism evidence="2 3">
    <name type="scientific">Ladona fulva</name>
    <name type="common">Scarce chaser dragonfly</name>
    <name type="synonym">Libellula fulva</name>
    <dbReference type="NCBI Taxonomy" id="123851"/>
    <lineage>
        <taxon>Eukaryota</taxon>
        <taxon>Metazoa</taxon>
        <taxon>Ecdysozoa</taxon>
        <taxon>Arthropoda</taxon>
        <taxon>Hexapoda</taxon>
        <taxon>Insecta</taxon>
        <taxon>Pterygota</taxon>
        <taxon>Palaeoptera</taxon>
        <taxon>Odonata</taxon>
        <taxon>Epiprocta</taxon>
        <taxon>Anisoptera</taxon>
        <taxon>Libelluloidea</taxon>
        <taxon>Libellulidae</taxon>
        <taxon>Ladona</taxon>
    </lineage>
</organism>
<dbReference type="EMBL" id="KZ308644">
    <property type="protein sequence ID" value="KAG8232701.1"/>
    <property type="molecule type" value="Genomic_DNA"/>
</dbReference>
<sequence length="243" mass="27558">MKHFAFPAGSESGTQLDPVDGRVDGEQGRGVSDATDREIGETAKESGLPSLLLTRLRGVESARSQTSTTRVATKHILEEKVEAVKEYGERRLSFVRTMSLDRQGAALLAQNCKELASSGMEMAKDVAHRFMTPKESEEEIEEVFFFSFFFAAWVQQSPRRRRHSPHRILTPEKLRQSLQPCSTMAIMNSQRHPMLCGTNFDFLHLSIALPPMLTIFLSPFRRRLPSPPPMKIRELELIEELEE</sequence>
<protein>
    <submittedName>
        <fullName evidence="2">Uncharacterized protein</fullName>
    </submittedName>
</protein>
<reference evidence="2" key="1">
    <citation type="submission" date="2013-04" db="EMBL/GenBank/DDBJ databases">
        <authorList>
            <person name="Qu J."/>
            <person name="Murali S.C."/>
            <person name="Bandaranaike D."/>
            <person name="Bellair M."/>
            <person name="Blankenburg K."/>
            <person name="Chao H."/>
            <person name="Dinh H."/>
            <person name="Doddapaneni H."/>
            <person name="Downs B."/>
            <person name="Dugan-Rocha S."/>
            <person name="Elkadiri S."/>
            <person name="Gnanaolivu R.D."/>
            <person name="Hernandez B."/>
            <person name="Javaid M."/>
            <person name="Jayaseelan J.C."/>
            <person name="Lee S."/>
            <person name="Li M."/>
            <person name="Ming W."/>
            <person name="Munidasa M."/>
            <person name="Muniz J."/>
            <person name="Nguyen L."/>
            <person name="Ongeri F."/>
            <person name="Osuji N."/>
            <person name="Pu L.-L."/>
            <person name="Puazo M."/>
            <person name="Qu C."/>
            <person name="Quiroz J."/>
            <person name="Raj R."/>
            <person name="Weissenberger G."/>
            <person name="Xin Y."/>
            <person name="Zou X."/>
            <person name="Han Y."/>
            <person name="Richards S."/>
            <person name="Worley K."/>
            <person name="Muzny D."/>
            <person name="Gibbs R."/>
        </authorList>
    </citation>
    <scope>NUCLEOTIDE SEQUENCE</scope>
    <source>
        <strain evidence="2">Sampled in the wild</strain>
    </source>
</reference>
<dbReference type="AlphaFoldDB" id="A0A8K0P3V4"/>
<gene>
    <name evidence="2" type="ORF">J437_LFUL014719</name>
</gene>
<accession>A0A8K0P3V4</accession>